<protein>
    <submittedName>
        <fullName evidence="2">Uncharacterized protein</fullName>
    </submittedName>
</protein>
<reference evidence="2" key="1">
    <citation type="submission" date="2021-01" db="EMBL/GenBank/DDBJ databases">
        <title>Whole genome shotgun sequence of Planosporangium flavigriseum NBRC 105377.</title>
        <authorList>
            <person name="Komaki H."/>
            <person name="Tamura T."/>
        </authorList>
    </citation>
    <scope>NUCLEOTIDE SEQUENCE</scope>
    <source>
        <strain evidence="2">NBRC 105377</strain>
    </source>
</reference>
<dbReference type="Proteomes" id="UP000653674">
    <property type="component" value="Unassembled WGS sequence"/>
</dbReference>
<proteinExistence type="predicted"/>
<comment type="caution">
    <text evidence="2">The sequence shown here is derived from an EMBL/GenBank/DDBJ whole genome shotgun (WGS) entry which is preliminary data.</text>
</comment>
<gene>
    <name evidence="2" type="ORF">Pfl04_25270</name>
</gene>
<keyword evidence="3" id="KW-1185">Reference proteome</keyword>
<dbReference type="EMBL" id="BONU01000014">
    <property type="protein sequence ID" value="GIG74123.1"/>
    <property type="molecule type" value="Genomic_DNA"/>
</dbReference>
<name>A0A8J3LIZ0_9ACTN</name>
<evidence type="ECO:0000313" key="2">
    <source>
        <dbReference type="EMBL" id="GIG74123.1"/>
    </source>
</evidence>
<evidence type="ECO:0000256" key="1">
    <source>
        <dbReference type="SAM" id="MobiDB-lite"/>
    </source>
</evidence>
<accession>A0A8J3LIZ0</accession>
<feature type="region of interest" description="Disordered" evidence="1">
    <location>
        <begin position="30"/>
        <end position="72"/>
    </location>
</feature>
<organism evidence="2 3">
    <name type="scientific">Planosporangium flavigriseum</name>
    <dbReference type="NCBI Taxonomy" id="373681"/>
    <lineage>
        <taxon>Bacteria</taxon>
        <taxon>Bacillati</taxon>
        <taxon>Actinomycetota</taxon>
        <taxon>Actinomycetes</taxon>
        <taxon>Micromonosporales</taxon>
        <taxon>Micromonosporaceae</taxon>
        <taxon>Planosporangium</taxon>
    </lineage>
</organism>
<sequence length="72" mass="7622">MKVLLPALKVAFLQGTYVLKVHTPTVQGPMVSAARRPAHTPGWTAATTRRSPVGDAPVSGWVVDRSGEMPNG</sequence>
<dbReference type="AlphaFoldDB" id="A0A8J3LIZ0"/>
<evidence type="ECO:0000313" key="3">
    <source>
        <dbReference type="Proteomes" id="UP000653674"/>
    </source>
</evidence>